<feature type="signal peptide" evidence="1">
    <location>
        <begin position="1"/>
        <end position="19"/>
    </location>
</feature>
<dbReference type="AlphaFoldDB" id="A0A147BFA8"/>
<sequence length="88" mass="10111">MFFFKNRILCVYFYSVCSAGVFFDQIATLSNPIQYPLPPVISKKSGVSNVSLSKRCTEKAKVHPLFCMYLARQGRRHADLKPRVIFHP</sequence>
<reference evidence="2" key="1">
    <citation type="journal article" date="2018" name="PLoS Negl. Trop. Dis.">
        <title>Sialome diversity of ticks revealed by RNAseq of single tick salivary glands.</title>
        <authorList>
            <person name="Perner J."/>
            <person name="Kropackova S."/>
            <person name="Kopacek P."/>
            <person name="Ribeiro J.M."/>
        </authorList>
    </citation>
    <scope>NUCLEOTIDE SEQUENCE</scope>
    <source>
        <strain evidence="2">Siblings of single egg batch collected in Ceske Budejovice</strain>
        <tissue evidence="2">Salivary glands</tissue>
    </source>
</reference>
<evidence type="ECO:0000256" key="1">
    <source>
        <dbReference type="SAM" id="SignalP"/>
    </source>
</evidence>
<name>A0A147BFA8_IXORI</name>
<protein>
    <submittedName>
        <fullName evidence="2">Putative secreted protein</fullName>
    </submittedName>
</protein>
<dbReference type="EMBL" id="GEGO01005941">
    <property type="protein sequence ID" value="JAR89463.1"/>
    <property type="molecule type" value="Transcribed_RNA"/>
</dbReference>
<accession>A0A147BFA8</accession>
<keyword evidence="1" id="KW-0732">Signal</keyword>
<organism evidence="2">
    <name type="scientific">Ixodes ricinus</name>
    <name type="common">Common tick</name>
    <name type="synonym">Acarus ricinus</name>
    <dbReference type="NCBI Taxonomy" id="34613"/>
    <lineage>
        <taxon>Eukaryota</taxon>
        <taxon>Metazoa</taxon>
        <taxon>Ecdysozoa</taxon>
        <taxon>Arthropoda</taxon>
        <taxon>Chelicerata</taxon>
        <taxon>Arachnida</taxon>
        <taxon>Acari</taxon>
        <taxon>Parasitiformes</taxon>
        <taxon>Ixodida</taxon>
        <taxon>Ixodoidea</taxon>
        <taxon>Ixodidae</taxon>
        <taxon>Ixodinae</taxon>
        <taxon>Ixodes</taxon>
    </lineage>
</organism>
<proteinExistence type="predicted"/>
<evidence type="ECO:0000313" key="2">
    <source>
        <dbReference type="EMBL" id="JAR89463.1"/>
    </source>
</evidence>
<feature type="chain" id="PRO_5007542388" evidence="1">
    <location>
        <begin position="20"/>
        <end position="88"/>
    </location>
</feature>